<evidence type="ECO:0000256" key="4">
    <source>
        <dbReference type="ARBA" id="ARBA00032089"/>
    </source>
</evidence>
<dbReference type="InterPro" id="IPR055342">
    <property type="entry name" value="MreC_beta-barrel_core"/>
</dbReference>
<keyword evidence="6" id="KW-0175">Coiled coil</keyword>
<evidence type="ECO:0000313" key="10">
    <source>
        <dbReference type="Proteomes" id="UP000003178"/>
    </source>
</evidence>
<comment type="similarity">
    <text evidence="1 5">Belongs to the MreC family.</text>
</comment>
<dbReference type="eggNOG" id="COG1792">
    <property type="taxonomic scope" value="Bacteria"/>
</dbReference>
<name>B6G1F4_PEPHT</name>
<evidence type="ECO:0000256" key="3">
    <source>
        <dbReference type="ARBA" id="ARBA00022960"/>
    </source>
</evidence>
<dbReference type="PANTHER" id="PTHR34138:SF1">
    <property type="entry name" value="CELL SHAPE-DETERMINING PROTEIN MREC"/>
    <property type="match status" value="1"/>
</dbReference>
<gene>
    <name evidence="9" type="primary">mreC</name>
    <name evidence="9" type="ORF">CLOHIR_01961</name>
</gene>
<dbReference type="GO" id="GO:0005886">
    <property type="term" value="C:plasma membrane"/>
    <property type="evidence" value="ECO:0007669"/>
    <property type="project" value="TreeGrafter"/>
</dbReference>
<dbReference type="RefSeq" id="WP_006440822.1">
    <property type="nucleotide sequence ID" value="NZ_DS995359.1"/>
</dbReference>
<evidence type="ECO:0000256" key="7">
    <source>
        <dbReference type="SAM" id="Phobius"/>
    </source>
</evidence>
<evidence type="ECO:0000256" key="1">
    <source>
        <dbReference type="ARBA" id="ARBA00009369"/>
    </source>
</evidence>
<protein>
    <recommendedName>
        <fullName evidence="2 5">Cell shape-determining protein MreC</fullName>
    </recommendedName>
    <alternativeName>
        <fullName evidence="4 5">Cell shape protein MreC</fullName>
    </alternativeName>
</protein>
<evidence type="ECO:0000256" key="2">
    <source>
        <dbReference type="ARBA" id="ARBA00013855"/>
    </source>
</evidence>
<evidence type="ECO:0000256" key="5">
    <source>
        <dbReference type="PIRNR" id="PIRNR038471"/>
    </source>
</evidence>
<keyword evidence="7" id="KW-0812">Transmembrane</keyword>
<keyword evidence="7" id="KW-1133">Transmembrane helix</keyword>
<comment type="function">
    <text evidence="5">Involved in formation and maintenance of cell shape.</text>
</comment>
<dbReference type="PANTHER" id="PTHR34138">
    <property type="entry name" value="CELL SHAPE-DETERMINING PROTEIN MREC"/>
    <property type="match status" value="1"/>
</dbReference>
<keyword evidence="10" id="KW-1185">Reference proteome</keyword>
<evidence type="ECO:0000313" key="9">
    <source>
        <dbReference type="EMBL" id="EEA84420.1"/>
    </source>
</evidence>
<dbReference type="HOGENOM" id="CLU_042663_1_2_9"/>
<dbReference type="Gene3D" id="2.40.10.340">
    <property type="entry name" value="Rod shape-determining protein MreC, domain 1"/>
    <property type="match status" value="1"/>
</dbReference>
<evidence type="ECO:0000259" key="8">
    <source>
        <dbReference type="Pfam" id="PF04085"/>
    </source>
</evidence>
<evidence type="ECO:0000256" key="6">
    <source>
        <dbReference type="SAM" id="Coils"/>
    </source>
</evidence>
<dbReference type="GO" id="GO:0008360">
    <property type="term" value="P:regulation of cell shape"/>
    <property type="evidence" value="ECO:0007669"/>
    <property type="project" value="UniProtKB-KW"/>
</dbReference>
<keyword evidence="3 5" id="KW-0133">Cell shape</keyword>
<feature type="coiled-coil region" evidence="6">
    <location>
        <begin position="75"/>
        <end position="109"/>
    </location>
</feature>
<sequence length="293" mass="31668">MKFDKFKKKKINSKVVATVVVAITLIGIVSISVIKYSGTSPFSVGIVSDGAAATASPIDSALEFVKQGASDLMNFKKNSNKMRELEKENEELKAKVIDLNSKSAKLESLEDLKKSLNYVSADRMKSIVSGSVIEKNDGNWYESFVLNVGKNDGVEKNSIVINGKGLVGIVYEVSGNSCKAISMLDSKSAVSFKIVNNTAAKGVISTSTSAGKEKAYESNGYLNGYMFDSGYEVVQGDIIVTSGMGLYPEDIPIGEIEKVIDDKNKSLKSVVIKPYVNFKDVNDVMIIKPRNIG</sequence>
<feature type="transmembrane region" description="Helical" evidence="7">
    <location>
        <begin position="15"/>
        <end position="34"/>
    </location>
</feature>
<reference evidence="9 10" key="1">
    <citation type="submission" date="2008-09" db="EMBL/GenBank/DDBJ databases">
        <authorList>
            <person name="Fulton L."/>
            <person name="Clifton S."/>
            <person name="Fulton B."/>
            <person name="Xu J."/>
            <person name="Minx P."/>
            <person name="Pepin K.H."/>
            <person name="Johnson M."/>
            <person name="Thiruvilangam P."/>
            <person name="Bhonagiri V."/>
            <person name="Nash W.E."/>
            <person name="Mardis E.R."/>
            <person name="Wilson R.K."/>
        </authorList>
    </citation>
    <scope>NUCLEOTIDE SEQUENCE [LARGE SCALE GENOMIC DNA]</scope>
    <source>
        <strain evidence="9 10">DSM 13275</strain>
    </source>
</reference>
<comment type="caution">
    <text evidence="9">The sequence shown here is derived from an EMBL/GenBank/DDBJ whole genome shotgun (WGS) entry which is preliminary data.</text>
</comment>
<organism evidence="9 10">
    <name type="scientific">Peptacetobacter hiranonis (strain DSM 13275 / JCM 10541 / KCTC 15199 / TO-931)</name>
    <name type="common">Clostridium hiranonis</name>
    <dbReference type="NCBI Taxonomy" id="500633"/>
    <lineage>
        <taxon>Bacteria</taxon>
        <taxon>Bacillati</taxon>
        <taxon>Bacillota</taxon>
        <taxon>Clostridia</taxon>
        <taxon>Peptostreptococcales</taxon>
        <taxon>Peptostreptococcaceae</taxon>
        <taxon>Peptacetobacter</taxon>
    </lineage>
</organism>
<reference evidence="9 10" key="2">
    <citation type="submission" date="2008-10" db="EMBL/GenBank/DDBJ databases">
        <title>Draft genome sequence of Clostridium hiranonis (DSM 13275).</title>
        <authorList>
            <person name="Sudarsanam P."/>
            <person name="Ley R."/>
            <person name="Guruge J."/>
            <person name="Turnbaugh P.J."/>
            <person name="Mahowald M."/>
            <person name="Liep D."/>
            <person name="Gordon J."/>
        </authorList>
    </citation>
    <scope>NUCLEOTIDE SEQUENCE [LARGE SCALE GENOMIC DNA]</scope>
    <source>
        <strain evidence="9 10">DSM 13275</strain>
    </source>
</reference>
<dbReference type="InterPro" id="IPR042175">
    <property type="entry name" value="Cell/Rod_MreC_2"/>
</dbReference>
<dbReference type="Pfam" id="PF04085">
    <property type="entry name" value="MreC"/>
    <property type="match status" value="1"/>
</dbReference>
<dbReference type="InterPro" id="IPR042177">
    <property type="entry name" value="Cell/Rod_1"/>
</dbReference>
<dbReference type="Proteomes" id="UP000003178">
    <property type="component" value="Unassembled WGS sequence"/>
</dbReference>
<dbReference type="PIRSF" id="PIRSF038471">
    <property type="entry name" value="MreC"/>
    <property type="match status" value="1"/>
</dbReference>
<dbReference type="EMBL" id="ABWP01000073">
    <property type="protein sequence ID" value="EEA84420.1"/>
    <property type="molecule type" value="Genomic_DNA"/>
</dbReference>
<feature type="domain" description="Rod shape-determining protein MreC beta-barrel core" evidence="8">
    <location>
        <begin position="132"/>
        <end position="288"/>
    </location>
</feature>
<keyword evidence="7" id="KW-0472">Membrane</keyword>
<dbReference type="AlphaFoldDB" id="B6G1F4"/>
<accession>B6G1F4</accession>
<dbReference type="InterPro" id="IPR007221">
    <property type="entry name" value="MreC"/>
</dbReference>
<proteinExistence type="inferred from homology"/>
<dbReference type="Gene3D" id="2.40.10.350">
    <property type="entry name" value="Rod shape-determining protein MreC, domain 2"/>
    <property type="match status" value="1"/>
</dbReference>
<dbReference type="STRING" id="500633.CLOHIR_01961"/>